<protein>
    <submittedName>
        <fullName evidence="8">Chemotaxis protein</fullName>
    </submittedName>
</protein>
<keyword evidence="5" id="KW-1133">Transmembrane helix</keyword>
<gene>
    <name evidence="8" type="ORF">WT57_07680</name>
</gene>
<keyword evidence="5" id="KW-0812">Transmembrane</keyword>
<comment type="subcellular location">
    <subcellularLocation>
        <location evidence="1">Membrane</location>
    </subcellularLocation>
</comment>
<dbReference type="SUPFAM" id="SSF58104">
    <property type="entry name" value="Methyl-accepting chemotaxis protein (MCP) signaling domain"/>
    <property type="match status" value="1"/>
</dbReference>
<reference evidence="8 9" key="1">
    <citation type="submission" date="2015-11" db="EMBL/GenBank/DDBJ databases">
        <title>Expanding the genomic diversity of Burkholderia species for the development of highly accurate diagnostics.</title>
        <authorList>
            <person name="Sahl J."/>
            <person name="Keim P."/>
            <person name="Wagner D."/>
        </authorList>
    </citation>
    <scope>NUCLEOTIDE SEQUENCE [LARGE SCALE GENOMIC DNA]</scope>
    <source>
        <strain evidence="8 9">MSMB574WGS</strain>
    </source>
</reference>
<dbReference type="InterPro" id="IPR004089">
    <property type="entry name" value="MCPsignal_dom"/>
</dbReference>
<evidence type="ECO:0000259" key="6">
    <source>
        <dbReference type="PROSITE" id="PS50111"/>
    </source>
</evidence>
<dbReference type="GO" id="GO:0007165">
    <property type="term" value="P:signal transduction"/>
    <property type="evidence" value="ECO:0007669"/>
    <property type="project" value="UniProtKB-KW"/>
</dbReference>
<dbReference type="GO" id="GO:0004888">
    <property type="term" value="F:transmembrane signaling receptor activity"/>
    <property type="evidence" value="ECO:0007669"/>
    <property type="project" value="InterPro"/>
</dbReference>
<dbReference type="AlphaFoldDB" id="A0A132F8S2"/>
<evidence type="ECO:0000256" key="5">
    <source>
        <dbReference type="SAM" id="Phobius"/>
    </source>
</evidence>
<name>A0A132F8S2_9BURK</name>
<dbReference type="GO" id="GO:0006935">
    <property type="term" value="P:chemotaxis"/>
    <property type="evidence" value="ECO:0007669"/>
    <property type="project" value="InterPro"/>
</dbReference>
<dbReference type="Pfam" id="PF00672">
    <property type="entry name" value="HAMP"/>
    <property type="match status" value="1"/>
</dbReference>
<dbReference type="PROSITE" id="PS50885">
    <property type="entry name" value="HAMP"/>
    <property type="match status" value="1"/>
</dbReference>
<dbReference type="Gene3D" id="1.10.287.950">
    <property type="entry name" value="Methyl-accepting chemotaxis protein"/>
    <property type="match status" value="1"/>
</dbReference>
<dbReference type="CDD" id="cd06225">
    <property type="entry name" value="HAMP"/>
    <property type="match status" value="1"/>
</dbReference>
<evidence type="ECO:0000256" key="3">
    <source>
        <dbReference type="ARBA" id="ARBA00029447"/>
    </source>
</evidence>
<proteinExistence type="inferred from homology"/>
<evidence type="ECO:0000313" key="9">
    <source>
        <dbReference type="Proteomes" id="UP000061512"/>
    </source>
</evidence>
<organism evidence="8 9">
    <name type="scientific">Burkholderia pseudomultivorans</name>
    <dbReference type="NCBI Taxonomy" id="1207504"/>
    <lineage>
        <taxon>Bacteria</taxon>
        <taxon>Pseudomonadati</taxon>
        <taxon>Pseudomonadota</taxon>
        <taxon>Betaproteobacteria</taxon>
        <taxon>Burkholderiales</taxon>
        <taxon>Burkholderiaceae</taxon>
        <taxon>Burkholderia</taxon>
        <taxon>Burkholderia cepacia complex</taxon>
    </lineage>
</organism>
<accession>A0A132F8S2</accession>
<keyword evidence="5" id="KW-0472">Membrane</keyword>
<dbReference type="EMBL" id="LPJX01000007">
    <property type="protein sequence ID" value="KWF71592.1"/>
    <property type="molecule type" value="Genomic_DNA"/>
</dbReference>
<dbReference type="GO" id="GO:0005886">
    <property type="term" value="C:plasma membrane"/>
    <property type="evidence" value="ECO:0007669"/>
    <property type="project" value="TreeGrafter"/>
</dbReference>
<sequence>MKLSYKIPLAFAVALLLMFGGALYGIHILNRSIDTFSNDVQTNVANERLVSATLVQFKLQVQEWKDTLLRGKQPDKLDKYWHAFETRERAVDTLAAQLVGQLPPGESRTLVEQFMRAHTAMGEGYRRGFDAFRAAGFEPTAGDAAVAGVDREPAALLERAAKAIADESAAVSARASRDARQATTASLVLMLAVLGVAMIGASLFSRTILRPLDRAVACAQAVAGGDLTRDVAAAGRDEIADLLRALQTMQASLSGVVLEVRSHAEAVASASAQIASGNHDLSARTEAQAASLEETAASMAELTGVVRQSAEHARHAAQLAHDASDIASAGGGVMTQAVETMSDIAGSAATVSEIIAVIDGIAFQTNILALNAAVEAARAGEQGRGFAVVAAEVRMLAQRSAAAAKEIKGLIEQSTQRVDAGAALIGRAGESIHEIVGAVQRVATIVGEIASASQEQSGGIQQVNIAVTQMDEATQRNAALVEQASAATQSLAQQAHALRQAVSVFRLREAA</sequence>
<dbReference type="InterPro" id="IPR051310">
    <property type="entry name" value="MCP_chemotaxis"/>
</dbReference>
<dbReference type="SMART" id="SM00304">
    <property type="entry name" value="HAMP"/>
    <property type="match status" value="1"/>
</dbReference>
<feature type="domain" description="Methyl-accepting transducer" evidence="6">
    <location>
        <begin position="263"/>
        <end position="492"/>
    </location>
</feature>
<dbReference type="FunFam" id="1.10.287.950:FF:000001">
    <property type="entry name" value="Methyl-accepting chemotaxis sensory transducer"/>
    <property type="match status" value="1"/>
</dbReference>
<evidence type="ECO:0000256" key="2">
    <source>
        <dbReference type="ARBA" id="ARBA00022481"/>
    </source>
</evidence>
<comment type="similarity">
    <text evidence="3">Belongs to the methyl-accepting chemotaxis (MCP) protein family.</text>
</comment>
<comment type="caution">
    <text evidence="8">The sequence shown here is derived from an EMBL/GenBank/DDBJ whole genome shotgun (WGS) entry which is preliminary data.</text>
</comment>
<evidence type="ECO:0000256" key="4">
    <source>
        <dbReference type="PROSITE-ProRule" id="PRU00284"/>
    </source>
</evidence>
<dbReference type="InterPro" id="IPR003660">
    <property type="entry name" value="HAMP_dom"/>
</dbReference>
<evidence type="ECO:0000313" key="8">
    <source>
        <dbReference type="EMBL" id="KWF71592.1"/>
    </source>
</evidence>
<evidence type="ECO:0000259" key="7">
    <source>
        <dbReference type="PROSITE" id="PS50885"/>
    </source>
</evidence>
<dbReference type="PANTHER" id="PTHR43531">
    <property type="entry name" value="PROTEIN ICFG"/>
    <property type="match status" value="1"/>
</dbReference>
<dbReference type="Proteomes" id="UP000061512">
    <property type="component" value="Unassembled WGS sequence"/>
</dbReference>
<feature type="domain" description="HAMP" evidence="7">
    <location>
        <begin position="206"/>
        <end position="258"/>
    </location>
</feature>
<evidence type="ECO:0000256" key="1">
    <source>
        <dbReference type="ARBA" id="ARBA00004370"/>
    </source>
</evidence>
<keyword evidence="4" id="KW-0807">Transducer</keyword>
<feature type="transmembrane region" description="Helical" evidence="5">
    <location>
        <begin position="184"/>
        <end position="204"/>
    </location>
</feature>
<dbReference type="CDD" id="cd11386">
    <property type="entry name" value="MCP_signal"/>
    <property type="match status" value="1"/>
</dbReference>
<dbReference type="PROSITE" id="PS50111">
    <property type="entry name" value="CHEMOTAXIS_TRANSDUC_2"/>
    <property type="match status" value="1"/>
</dbReference>
<dbReference type="Pfam" id="PF00015">
    <property type="entry name" value="MCPsignal"/>
    <property type="match status" value="1"/>
</dbReference>
<dbReference type="PRINTS" id="PR00260">
    <property type="entry name" value="CHEMTRNSDUCR"/>
</dbReference>
<dbReference type="RefSeq" id="WP_060296027.1">
    <property type="nucleotide sequence ID" value="NZ_LPJX01000007.1"/>
</dbReference>
<dbReference type="PANTHER" id="PTHR43531:SF14">
    <property type="entry name" value="METHYL-ACCEPTING CHEMOTAXIS PROTEIN I-RELATED"/>
    <property type="match status" value="1"/>
</dbReference>
<keyword evidence="2" id="KW-0488">Methylation</keyword>
<dbReference type="InterPro" id="IPR004090">
    <property type="entry name" value="Chemotax_Me-accpt_rcpt"/>
</dbReference>
<dbReference type="SMART" id="SM00283">
    <property type="entry name" value="MA"/>
    <property type="match status" value="1"/>
</dbReference>